<dbReference type="Pfam" id="PF02836">
    <property type="entry name" value="Glyco_hydro_2_C"/>
    <property type="match status" value="1"/>
</dbReference>
<dbReference type="EC" id="3.2.1.-" evidence="9"/>
<evidence type="ECO:0000256" key="1">
    <source>
        <dbReference type="ARBA" id="ARBA00007401"/>
    </source>
</evidence>
<evidence type="ECO:0000259" key="7">
    <source>
        <dbReference type="Pfam" id="PF16355"/>
    </source>
</evidence>
<comment type="similarity">
    <text evidence="1">Belongs to the glycosyl hydrolase 2 family.</text>
</comment>
<dbReference type="PANTHER" id="PTHR42732">
    <property type="entry name" value="BETA-GALACTOSIDASE"/>
    <property type="match status" value="1"/>
</dbReference>
<dbReference type="InterPro" id="IPR036156">
    <property type="entry name" value="Beta-gal/glucu_dom_sf"/>
</dbReference>
<evidence type="ECO:0000259" key="6">
    <source>
        <dbReference type="Pfam" id="PF02837"/>
    </source>
</evidence>
<dbReference type="InterPro" id="IPR006102">
    <property type="entry name" value="Ig-like_GH2"/>
</dbReference>
<dbReference type="InterPro" id="IPR013783">
    <property type="entry name" value="Ig-like_fold"/>
</dbReference>
<dbReference type="InterPro" id="IPR040605">
    <property type="entry name" value="Glyco_hydro2_dom5"/>
</dbReference>
<dbReference type="InterPro" id="IPR006104">
    <property type="entry name" value="Glyco_hydro_2_N"/>
</dbReference>
<dbReference type="InterPro" id="IPR008979">
    <property type="entry name" value="Galactose-bd-like_sf"/>
</dbReference>
<dbReference type="OrthoDB" id="9762066at2"/>
<dbReference type="InterPro" id="IPR051913">
    <property type="entry name" value="GH2_Domain-Containing"/>
</dbReference>
<feature type="domain" description="Glycosyl hydrolases family 2 sugar binding" evidence="6">
    <location>
        <begin position="100"/>
        <end position="171"/>
    </location>
</feature>
<dbReference type="PANTHER" id="PTHR42732:SF1">
    <property type="entry name" value="BETA-MANNOSIDASE"/>
    <property type="match status" value="1"/>
</dbReference>
<dbReference type="EMBL" id="AP012338">
    <property type="protein sequence ID" value="BAM03151.1"/>
    <property type="molecule type" value="Genomic_DNA"/>
</dbReference>
<evidence type="ECO:0000313" key="10">
    <source>
        <dbReference type="Proteomes" id="UP000007881"/>
    </source>
</evidence>
<name>I0ID13_PHYMF</name>
<organism evidence="9 10">
    <name type="scientific">Phycisphaera mikurensis (strain NBRC 102666 / KCTC 22515 / FYK2301M01)</name>
    <dbReference type="NCBI Taxonomy" id="1142394"/>
    <lineage>
        <taxon>Bacteria</taxon>
        <taxon>Pseudomonadati</taxon>
        <taxon>Planctomycetota</taxon>
        <taxon>Phycisphaerae</taxon>
        <taxon>Phycisphaerales</taxon>
        <taxon>Phycisphaeraceae</taxon>
        <taxon>Phycisphaera</taxon>
    </lineage>
</organism>
<dbReference type="InterPro" id="IPR017853">
    <property type="entry name" value="GH"/>
</dbReference>
<dbReference type="STRING" id="1142394.PSMK_09920"/>
<keyword evidence="2 9" id="KW-0378">Hydrolase</keyword>
<dbReference type="KEGG" id="phm:PSMK_09920"/>
<evidence type="ECO:0000259" key="4">
    <source>
        <dbReference type="Pfam" id="PF00703"/>
    </source>
</evidence>
<accession>I0ID13</accession>
<evidence type="ECO:0000256" key="2">
    <source>
        <dbReference type="ARBA" id="ARBA00022801"/>
    </source>
</evidence>
<dbReference type="Gene3D" id="2.60.40.10">
    <property type="entry name" value="Immunoglobulins"/>
    <property type="match status" value="3"/>
</dbReference>
<protein>
    <submittedName>
        <fullName evidence="9">Putative glycoside hydrolase</fullName>
        <ecNumber evidence="9">3.2.1.-</ecNumber>
    </submittedName>
</protein>
<dbReference type="HOGENOM" id="CLU_006501_0_1_0"/>
<dbReference type="AlphaFoldDB" id="I0ID13"/>
<dbReference type="Proteomes" id="UP000007881">
    <property type="component" value="Chromosome"/>
</dbReference>
<dbReference type="SUPFAM" id="SSF49785">
    <property type="entry name" value="Galactose-binding domain-like"/>
    <property type="match status" value="1"/>
</dbReference>
<dbReference type="Pfam" id="PF16355">
    <property type="entry name" value="DUF4982"/>
    <property type="match status" value="1"/>
</dbReference>
<dbReference type="Pfam" id="PF00703">
    <property type="entry name" value="Glyco_hydro_2"/>
    <property type="match status" value="1"/>
</dbReference>
<keyword evidence="10" id="KW-1185">Reference proteome</keyword>
<dbReference type="InterPro" id="IPR006103">
    <property type="entry name" value="Glyco_hydro_2_cat"/>
</dbReference>
<feature type="domain" description="Glycoside hydrolase family 2 immunoglobulin-like beta-sandwich" evidence="4">
    <location>
        <begin position="209"/>
        <end position="309"/>
    </location>
</feature>
<dbReference type="eggNOG" id="COG3250">
    <property type="taxonomic scope" value="Bacteria"/>
</dbReference>
<evidence type="ECO:0000259" key="5">
    <source>
        <dbReference type="Pfam" id="PF02836"/>
    </source>
</evidence>
<dbReference type="SUPFAM" id="SSF51445">
    <property type="entry name" value="(Trans)glycosidases"/>
    <property type="match status" value="1"/>
</dbReference>
<proteinExistence type="inferred from homology"/>
<dbReference type="Pfam" id="PF18565">
    <property type="entry name" value="Glyco_hydro2_C5"/>
    <property type="match status" value="1"/>
</dbReference>
<gene>
    <name evidence="9" type="ordered locus">PSMK_09920</name>
</gene>
<sequence>MIPAPRHRFCLDTGWRFSLDDPDAPRAIAWSDEERSLLGFEPELGKANGVVWSKAGKCYGPAAAGFDASGWRSVDLPHDWSVERAPDPAFPLRNGFLAMGIGWYHRPLRVDPAWAGKRVTLRFDGIYRDATVFANGHVLAFHRSGYLPLEVDLSDVLDFENPEHNAIAVRVDASEKEGWFYEGCGIHRHAWLTVTDPVHLVTDGVFAQVDWTPGEAASVGLWAEVGNAADRGLEAEVEHAVRGAGGELVAVMRAAVFVEPGGVSTTRQALVIDSPRPWGPEDRHRYRVTTRLRVDGRVVDAREDRFGVRHVAFDAATGMKLNGEPLKLKGVCCHPDHAGVGSALPDDLQVWRLEKLRELGCNAYRAAHNPPTPEVLEACDRLGILVIDEARVFGVGEEHLGQLESMIRRDRNHPCVILWSLANEEMQVQCTPVGARMLKTALRRARRLDATRGFTTAVNTGWDGEVGFIEHADVHGINYFGNGDIDELRRVRPDVPVILSEGASAICTRGAYANDPAAGYVAEYDDHTPPPAHPQLMQWPHWGRCAGDSWRQVAARADVAGTFVWTGFDYRGEQTPYQRWPGTGSHFGIYDSCGFPKDGTSYYRAWWSGEPVLHVFPHWSWPGREGETIDVWAYSNAATVELFCNGRSCGERSIPRNGHASWPVPYEAGELSAVARWADGSERRAVVETAGPAVGLRLERVAPELRLATTPVLAGDPQPRTLGIVQVAVVDAAGRTVPTAMDRLTFSLDGGAVLLGLGNGDPNADGIEAPRSATAERGAFHGLAQALVGLAAGTPAVLRVAAPGLEAGELLLDAETAVSTAAPRTERVTG</sequence>
<dbReference type="Pfam" id="PF02837">
    <property type="entry name" value="Glyco_hydro_2_N"/>
    <property type="match status" value="1"/>
</dbReference>
<dbReference type="SUPFAM" id="SSF49303">
    <property type="entry name" value="beta-Galactosidase/glucuronidase domain"/>
    <property type="match status" value="1"/>
</dbReference>
<dbReference type="GO" id="GO:0004553">
    <property type="term" value="F:hydrolase activity, hydrolyzing O-glycosyl compounds"/>
    <property type="evidence" value="ECO:0007669"/>
    <property type="project" value="InterPro"/>
</dbReference>
<dbReference type="Gene3D" id="3.20.20.80">
    <property type="entry name" value="Glycosidases"/>
    <property type="match status" value="1"/>
</dbReference>
<dbReference type="InterPro" id="IPR032311">
    <property type="entry name" value="DUF4982"/>
</dbReference>
<dbReference type="Gene3D" id="2.60.120.260">
    <property type="entry name" value="Galactose-binding domain-like"/>
    <property type="match status" value="1"/>
</dbReference>
<feature type="domain" description="Glycoside hydrolase family 2 catalytic" evidence="5">
    <location>
        <begin position="319"/>
        <end position="469"/>
    </location>
</feature>
<evidence type="ECO:0000313" key="9">
    <source>
        <dbReference type="EMBL" id="BAM03151.1"/>
    </source>
</evidence>
<feature type="domain" description="DUF4982" evidence="7">
    <location>
        <begin position="626"/>
        <end position="682"/>
    </location>
</feature>
<dbReference type="GO" id="GO:0005975">
    <property type="term" value="P:carbohydrate metabolic process"/>
    <property type="evidence" value="ECO:0007669"/>
    <property type="project" value="InterPro"/>
</dbReference>
<dbReference type="RefSeq" id="WP_014436370.1">
    <property type="nucleotide sequence ID" value="NC_017080.1"/>
</dbReference>
<feature type="domain" description="Glycoside hydrolase family 2" evidence="8">
    <location>
        <begin position="723"/>
        <end position="809"/>
    </location>
</feature>
<evidence type="ECO:0000259" key="8">
    <source>
        <dbReference type="Pfam" id="PF18565"/>
    </source>
</evidence>
<dbReference type="PROSITE" id="PS00608">
    <property type="entry name" value="GLYCOSYL_HYDROL_F2_2"/>
    <property type="match status" value="1"/>
</dbReference>
<evidence type="ECO:0000256" key="3">
    <source>
        <dbReference type="ARBA" id="ARBA00023295"/>
    </source>
</evidence>
<keyword evidence="3 9" id="KW-0326">Glycosidase</keyword>
<dbReference type="InterPro" id="IPR023232">
    <property type="entry name" value="Glyco_hydro_2_AS"/>
</dbReference>
<reference evidence="9 10" key="1">
    <citation type="submission" date="2012-02" db="EMBL/GenBank/DDBJ databases">
        <title>Complete genome sequence of Phycisphaera mikurensis NBRC 102666.</title>
        <authorList>
            <person name="Ankai A."/>
            <person name="Hosoyama A."/>
            <person name="Terui Y."/>
            <person name="Sekine M."/>
            <person name="Fukai R."/>
            <person name="Kato Y."/>
            <person name="Nakamura S."/>
            <person name="Yamada-Narita S."/>
            <person name="Kawakoshi A."/>
            <person name="Fukunaga Y."/>
            <person name="Yamazaki S."/>
            <person name="Fujita N."/>
        </authorList>
    </citation>
    <scope>NUCLEOTIDE SEQUENCE [LARGE SCALE GENOMIC DNA]</scope>
    <source>
        <strain evidence="10">NBRC 102666 / KCTC 22515 / FYK2301M01</strain>
    </source>
</reference>